<name>A0A9P7BJA7_RHIOR</name>
<sequence length="120" mass="12512">MAVIPLLMLATGGLAPQDGPYASAWFNTIKGFAAVAATGLLDALTTWRRNTHASQLADQLGNFPLSLGGESTAALSRRVQEQAAVMTSADLSLCMAGVAVLLILLIPFVATRIYPPRAAT</sequence>
<dbReference type="Proteomes" id="UP000716291">
    <property type="component" value="Unassembled WGS sequence"/>
</dbReference>
<keyword evidence="1" id="KW-0812">Transmembrane</keyword>
<keyword evidence="1" id="KW-0472">Membrane</keyword>
<organism evidence="2 3">
    <name type="scientific">Rhizopus oryzae</name>
    <name type="common">Mucormycosis agent</name>
    <name type="synonym">Rhizopus arrhizus var. delemar</name>
    <dbReference type="NCBI Taxonomy" id="64495"/>
    <lineage>
        <taxon>Eukaryota</taxon>
        <taxon>Fungi</taxon>
        <taxon>Fungi incertae sedis</taxon>
        <taxon>Mucoromycota</taxon>
        <taxon>Mucoromycotina</taxon>
        <taxon>Mucoromycetes</taxon>
        <taxon>Mucorales</taxon>
        <taxon>Mucorineae</taxon>
        <taxon>Rhizopodaceae</taxon>
        <taxon>Rhizopus</taxon>
    </lineage>
</organism>
<feature type="transmembrane region" description="Helical" evidence="1">
    <location>
        <begin position="91"/>
        <end position="114"/>
    </location>
</feature>
<proteinExistence type="predicted"/>
<keyword evidence="1" id="KW-1133">Transmembrane helix</keyword>
<protein>
    <submittedName>
        <fullName evidence="2">Uncharacterized protein</fullName>
    </submittedName>
</protein>
<evidence type="ECO:0000313" key="3">
    <source>
        <dbReference type="Proteomes" id="UP000716291"/>
    </source>
</evidence>
<keyword evidence="3" id="KW-1185">Reference proteome</keyword>
<evidence type="ECO:0000256" key="1">
    <source>
        <dbReference type="SAM" id="Phobius"/>
    </source>
</evidence>
<evidence type="ECO:0000313" key="2">
    <source>
        <dbReference type="EMBL" id="KAG1281232.1"/>
    </source>
</evidence>
<accession>A0A9P7BJA7</accession>
<dbReference type="EMBL" id="JAANQT010008530">
    <property type="protein sequence ID" value="KAG1281232.1"/>
    <property type="molecule type" value="Genomic_DNA"/>
</dbReference>
<comment type="caution">
    <text evidence="2">The sequence shown here is derived from an EMBL/GenBank/DDBJ whole genome shotgun (WGS) entry which is preliminary data.</text>
</comment>
<reference evidence="2" key="1">
    <citation type="journal article" date="2020" name="Microb. Genom.">
        <title>Genetic diversity of clinical and environmental Mucorales isolates obtained from an investigation of mucormycosis cases among solid organ transplant recipients.</title>
        <authorList>
            <person name="Nguyen M.H."/>
            <person name="Kaul D."/>
            <person name="Muto C."/>
            <person name="Cheng S.J."/>
            <person name="Richter R.A."/>
            <person name="Bruno V.M."/>
            <person name="Liu G."/>
            <person name="Beyhan S."/>
            <person name="Sundermann A.J."/>
            <person name="Mounaud S."/>
            <person name="Pasculle A.W."/>
            <person name="Nierman W.C."/>
            <person name="Driscoll E."/>
            <person name="Cumbie R."/>
            <person name="Clancy C.J."/>
            <person name="Dupont C.L."/>
        </authorList>
    </citation>
    <scope>NUCLEOTIDE SEQUENCE</scope>
    <source>
        <strain evidence="2">GL11</strain>
    </source>
</reference>
<gene>
    <name evidence="2" type="ORF">G6F64_014480</name>
</gene>
<dbReference type="AlphaFoldDB" id="A0A9P7BJA7"/>